<evidence type="ECO:0000256" key="1">
    <source>
        <dbReference type="ARBA" id="ARBA00008791"/>
    </source>
</evidence>
<dbReference type="EMBL" id="JAQGEF010000023">
    <property type="protein sequence ID" value="MDA3616138.1"/>
    <property type="molecule type" value="Genomic_DNA"/>
</dbReference>
<name>A0ABT4UPR8_9BACT</name>
<protein>
    <submittedName>
        <fullName evidence="3">Universal stress protein</fullName>
    </submittedName>
</protein>
<dbReference type="SUPFAM" id="SSF52402">
    <property type="entry name" value="Adenine nucleotide alpha hydrolases-like"/>
    <property type="match status" value="2"/>
</dbReference>
<dbReference type="PANTHER" id="PTHR46268">
    <property type="entry name" value="STRESS RESPONSE PROTEIN NHAX"/>
    <property type="match status" value="1"/>
</dbReference>
<comment type="caution">
    <text evidence="3">The sequence shown here is derived from an EMBL/GenBank/DDBJ whole genome shotgun (WGS) entry which is preliminary data.</text>
</comment>
<dbReference type="InterPro" id="IPR014729">
    <property type="entry name" value="Rossmann-like_a/b/a_fold"/>
</dbReference>
<comment type="similarity">
    <text evidence="1">Belongs to the universal stress protein A family.</text>
</comment>
<dbReference type="RefSeq" id="WP_407032468.1">
    <property type="nucleotide sequence ID" value="NZ_JAQGEF010000023.1"/>
</dbReference>
<evidence type="ECO:0000313" key="3">
    <source>
        <dbReference type="EMBL" id="MDA3616138.1"/>
    </source>
</evidence>
<accession>A0ABT4UPR8</accession>
<evidence type="ECO:0000313" key="4">
    <source>
        <dbReference type="Proteomes" id="UP001210231"/>
    </source>
</evidence>
<proteinExistence type="inferred from homology"/>
<dbReference type="Gene3D" id="3.40.50.620">
    <property type="entry name" value="HUPs"/>
    <property type="match status" value="2"/>
</dbReference>
<dbReference type="PANTHER" id="PTHR46268:SF6">
    <property type="entry name" value="UNIVERSAL STRESS PROTEIN UP12"/>
    <property type="match status" value="1"/>
</dbReference>
<dbReference type="Proteomes" id="UP001210231">
    <property type="component" value="Unassembled WGS sequence"/>
</dbReference>
<dbReference type="InterPro" id="IPR006015">
    <property type="entry name" value="Universal_stress_UspA"/>
</dbReference>
<gene>
    <name evidence="3" type="ORF">O3P16_15080</name>
</gene>
<reference evidence="3 4" key="1">
    <citation type="submission" date="2022-12" db="EMBL/GenBank/DDBJ databases">
        <title>Chitinophagaceae gen. sp. nov., a new member of the family Chitinophagaceae, isolated from soil in a chemical factory.</title>
        <authorList>
            <person name="Ke Z."/>
        </authorList>
    </citation>
    <scope>NUCLEOTIDE SEQUENCE [LARGE SCALE GENOMIC DNA]</scope>
    <source>
        <strain evidence="3 4">LY-5</strain>
    </source>
</reference>
<dbReference type="PRINTS" id="PR01438">
    <property type="entry name" value="UNVRSLSTRESS"/>
</dbReference>
<dbReference type="InterPro" id="IPR006016">
    <property type="entry name" value="UspA"/>
</dbReference>
<feature type="domain" description="UspA" evidence="2">
    <location>
        <begin position="1"/>
        <end position="142"/>
    </location>
</feature>
<evidence type="ECO:0000259" key="2">
    <source>
        <dbReference type="Pfam" id="PF00582"/>
    </source>
</evidence>
<dbReference type="CDD" id="cd00293">
    <property type="entry name" value="USP-like"/>
    <property type="match status" value="1"/>
</dbReference>
<dbReference type="Pfam" id="PF00582">
    <property type="entry name" value="Usp"/>
    <property type="match status" value="1"/>
</dbReference>
<organism evidence="3 4">
    <name type="scientific">Polluticaenibacter yanchengensis</name>
    <dbReference type="NCBI Taxonomy" id="3014562"/>
    <lineage>
        <taxon>Bacteria</taxon>
        <taxon>Pseudomonadati</taxon>
        <taxon>Bacteroidota</taxon>
        <taxon>Chitinophagia</taxon>
        <taxon>Chitinophagales</taxon>
        <taxon>Chitinophagaceae</taxon>
        <taxon>Polluticaenibacter</taxon>
    </lineage>
</organism>
<sequence length="275" mass="31120">MKNILILTDFSENATLAAKYAVLLAGKLNAENISFLHANQSVEAITSSPMVTITFEEIHEDAVRQMKQWKSEILNEIPPSTNVHFLIEHMNLESGLNKVIEDHNIDLVVMGITGKTGWEKVIIGSNAIRVLENCKKPLLVIPTSTHAGLPNRILLATDFKDVKSKLDSILLEEFLTKMSASLDVINVSEGEGDFVDLRQEMKDIFSVLDKFKPEFHYKTSTDVAEEINLFAIEHRSELIITFHQRSNWFVNLFRNSISKKLAWHTQVPLLVIPVE</sequence>
<keyword evidence="4" id="KW-1185">Reference proteome</keyword>